<accession>A0ABS7M3A7</accession>
<feature type="transmembrane region" description="Helical" evidence="7">
    <location>
        <begin position="136"/>
        <end position="168"/>
    </location>
</feature>
<keyword evidence="5 7" id="KW-1133">Transmembrane helix</keyword>
<dbReference type="PANTHER" id="PTHR30151">
    <property type="entry name" value="ALKANE SULFONATE ABC TRANSPORTER-RELATED, MEMBRANE SUBUNIT"/>
    <property type="match status" value="1"/>
</dbReference>
<dbReference type="EMBL" id="JAILYJ010000011">
    <property type="protein sequence ID" value="MBY4631408.1"/>
    <property type="molecule type" value="Genomic_DNA"/>
</dbReference>
<dbReference type="SUPFAM" id="SSF161098">
    <property type="entry name" value="MetI-like"/>
    <property type="match status" value="1"/>
</dbReference>
<evidence type="ECO:0000256" key="6">
    <source>
        <dbReference type="ARBA" id="ARBA00023136"/>
    </source>
</evidence>
<gene>
    <name evidence="9" type="ORF">K6M89_19180</name>
</gene>
<sequence length="289" mass="31526">MLSANIILAPDVEAAKPYDNVKPVEQRLSAFETLWGIGALRKTLLIVTLAIVWQLYASYLDNPLLFPTLSDTIITLIDRFADGTLPARIWTTLQILFTGYALGTVLAALLTVLAINTRIGTDFLETMTAMFNPLPAISLLPLALIWFGLGASSLVFVLVHSVLWAVALNTHSGFLGVSRTLRMVGANYGLTGISYVVRILVPAAFPSILTGLKIGWAFAWRTLIAAELVFGVSSGQGGLGWFIFENRNLLDIPAVFAGLLTVIIIGLIVENLVFQTIERHTIQKWGMKE</sequence>
<organism evidence="9 10">
    <name type="scientific">Rhizobium croatiense</name>
    <dbReference type="NCBI Taxonomy" id="2867516"/>
    <lineage>
        <taxon>Bacteria</taxon>
        <taxon>Pseudomonadati</taxon>
        <taxon>Pseudomonadota</taxon>
        <taxon>Alphaproteobacteria</taxon>
        <taxon>Hyphomicrobiales</taxon>
        <taxon>Rhizobiaceae</taxon>
        <taxon>Rhizobium/Agrobacterium group</taxon>
        <taxon>Rhizobium</taxon>
    </lineage>
</organism>
<evidence type="ECO:0000256" key="3">
    <source>
        <dbReference type="ARBA" id="ARBA00022475"/>
    </source>
</evidence>
<reference evidence="9 10" key="1">
    <citation type="submission" date="2021-08" db="EMBL/GenBank/DDBJ databases">
        <title>Rhizobium croatiense sp. nov. and Rhizobium redzepovicii sp. nov., two new species isolated from nodules of Phaseolus vulgaris in Croatia.</title>
        <authorList>
            <person name="Rajnovic I."/>
            <person name="Ramirez-Bahena M.H."/>
            <person name="Kajic S."/>
            <person name="Igual M.J."/>
            <person name="Peix A."/>
            <person name="Velazquez E."/>
            <person name="Sikora S."/>
        </authorList>
    </citation>
    <scope>NUCLEOTIDE SEQUENCE [LARGE SCALE GENOMIC DNA]</scope>
    <source>
        <strain evidence="9 10">13T</strain>
    </source>
</reference>
<evidence type="ECO:0000256" key="1">
    <source>
        <dbReference type="ARBA" id="ARBA00004651"/>
    </source>
</evidence>
<comment type="similarity">
    <text evidence="7">Belongs to the binding-protein-dependent transport system permease family.</text>
</comment>
<feature type="domain" description="ABC transmembrane type-1" evidence="8">
    <location>
        <begin position="89"/>
        <end position="273"/>
    </location>
</feature>
<dbReference type="InterPro" id="IPR000515">
    <property type="entry name" value="MetI-like"/>
</dbReference>
<keyword evidence="10" id="KW-1185">Reference proteome</keyword>
<dbReference type="InterPro" id="IPR035906">
    <property type="entry name" value="MetI-like_sf"/>
</dbReference>
<evidence type="ECO:0000259" key="8">
    <source>
        <dbReference type="PROSITE" id="PS50928"/>
    </source>
</evidence>
<protein>
    <submittedName>
        <fullName evidence="9">ABC transporter permease</fullName>
    </submittedName>
</protein>
<evidence type="ECO:0000313" key="10">
    <source>
        <dbReference type="Proteomes" id="UP000733858"/>
    </source>
</evidence>
<keyword evidence="6 7" id="KW-0472">Membrane</keyword>
<evidence type="ECO:0000313" key="9">
    <source>
        <dbReference type="EMBL" id="MBY4631408.1"/>
    </source>
</evidence>
<evidence type="ECO:0000256" key="5">
    <source>
        <dbReference type="ARBA" id="ARBA00022989"/>
    </source>
</evidence>
<evidence type="ECO:0000256" key="2">
    <source>
        <dbReference type="ARBA" id="ARBA00022448"/>
    </source>
</evidence>
<comment type="caution">
    <text evidence="9">The sequence shown here is derived from an EMBL/GenBank/DDBJ whole genome shotgun (WGS) entry which is preliminary data.</text>
</comment>
<feature type="transmembrane region" description="Helical" evidence="7">
    <location>
        <begin position="188"/>
        <end position="212"/>
    </location>
</feature>
<dbReference type="CDD" id="cd06261">
    <property type="entry name" value="TM_PBP2"/>
    <property type="match status" value="1"/>
</dbReference>
<feature type="transmembrane region" description="Helical" evidence="7">
    <location>
        <begin position="95"/>
        <end position="115"/>
    </location>
</feature>
<evidence type="ECO:0000256" key="7">
    <source>
        <dbReference type="RuleBase" id="RU363032"/>
    </source>
</evidence>
<name>A0ABS7M3A7_9HYPH</name>
<dbReference type="Pfam" id="PF00528">
    <property type="entry name" value="BPD_transp_1"/>
    <property type="match status" value="1"/>
</dbReference>
<dbReference type="RefSeq" id="WP_222140552.1">
    <property type="nucleotide sequence ID" value="NZ_JAILYJ010000011.1"/>
</dbReference>
<dbReference type="Gene3D" id="1.10.3720.10">
    <property type="entry name" value="MetI-like"/>
    <property type="match status" value="1"/>
</dbReference>
<dbReference type="PROSITE" id="PS50928">
    <property type="entry name" value="ABC_TM1"/>
    <property type="match status" value="1"/>
</dbReference>
<dbReference type="Proteomes" id="UP000733858">
    <property type="component" value="Unassembled WGS sequence"/>
</dbReference>
<feature type="transmembrane region" description="Helical" evidence="7">
    <location>
        <begin position="43"/>
        <end position="60"/>
    </location>
</feature>
<dbReference type="PANTHER" id="PTHR30151:SF16">
    <property type="entry name" value="ABC TRANSPORTER PERMEASE PROTEIN"/>
    <property type="match status" value="1"/>
</dbReference>
<keyword evidence="2 7" id="KW-0813">Transport</keyword>
<feature type="transmembrane region" description="Helical" evidence="7">
    <location>
        <begin position="250"/>
        <end position="274"/>
    </location>
</feature>
<keyword evidence="4 7" id="KW-0812">Transmembrane</keyword>
<proteinExistence type="inferred from homology"/>
<keyword evidence="3" id="KW-1003">Cell membrane</keyword>
<comment type="subcellular location">
    <subcellularLocation>
        <location evidence="1 7">Cell membrane</location>
        <topology evidence="1 7">Multi-pass membrane protein</topology>
    </subcellularLocation>
</comment>
<evidence type="ECO:0000256" key="4">
    <source>
        <dbReference type="ARBA" id="ARBA00022692"/>
    </source>
</evidence>